<name>A0ACB9EGH9_ARCLA</name>
<accession>A0ACB9EGH9</accession>
<evidence type="ECO:0000313" key="1">
    <source>
        <dbReference type="EMBL" id="KAI3757693.1"/>
    </source>
</evidence>
<dbReference type="EMBL" id="CM042048">
    <property type="protein sequence ID" value="KAI3757693.1"/>
    <property type="molecule type" value="Genomic_DNA"/>
</dbReference>
<sequence length="81" mass="9438">MVCSRRCDFKATNNEAEYEALIVEMNMAHDLGAKGLHMFIAESKTKLLNKEKSTSDLMRISVKQRQLYLYAKEHEEIFSDH</sequence>
<reference evidence="1 2" key="2">
    <citation type="journal article" date="2022" name="Mol. Ecol. Resour.">
        <title>The genomes of chicory, endive, great burdock and yacon provide insights into Asteraceae paleo-polyploidization history and plant inulin production.</title>
        <authorList>
            <person name="Fan W."/>
            <person name="Wang S."/>
            <person name="Wang H."/>
            <person name="Wang A."/>
            <person name="Jiang F."/>
            <person name="Liu H."/>
            <person name="Zhao H."/>
            <person name="Xu D."/>
            <person name="Zhang Y."/>
        </authorList>
    </citation>
    <scope>NUCLEOTIDE SEQUENCE [LARGE SCALE GENOMIC DNA]</scope>
    <source>
        <strain evidence="2">cv. Niubang</strain>
    </source>
</reference>
<reference evidence="2" key="1">
    <citation type="journal article" date="2022" name="Mol. Ecol. Resour.">
        <title>The genomes of chicory, endive, great burdock and yacon provide insights into Asteraceae palaeo-polyploidization history and plant inulin production.</title>
        <authorList>
            <person name="Fan W."/>
            <person name="Wang S."/>
            <person name="Wang H."/>
            <person name="Wang A."/>
            <person name="Jiang F."/>
            <person name="Liu H."/>
            <person name="Zhao H."/>
            <person name="Xu D."/>
            <person name="Zhang Y."/>
        </authorList>
    </citation>
    <scope>NUCLEOTIDE SEQUENCE [LARGE SCALE GENOMIC DNA]</scope>
    <source>
        <strain evidence="2">cv. Niubang</strain>
    </source>
</reference>
<gene>
    <name evidence="1" type="ORF">L6452_05236</name>
</gene>
<evidence type="ECO:0000313" key="2">
    <source>
        <dbReference type="Proteomes" id="UP001055879"/>
    </source>
</evidence>
<keyword evidence="2" id="KW-1185">Reference proteome</keyword>
<proteinExistence type="predicted"/>
<comment type="caution">
    <text evidence="1">The sequence shown here is derived from an EMBL/GenBank/DDBJ whole genome shotgun (WGS) entry which is preliminary data.</text>
</comment>
<protein>
    <submittedName>
        <fullName evidence="1">Uncharacterized protein</fullName>
    </submittedName>
</protein>
<organism evidence="1 2">
    <name type="scientific">Arctium lappa</name>
    <name type="common">Greater burdock</name>
    <name type="synonym">Lappa major</name>
    <dbReference type="NCBI Taxonomy" id="4217"/>
    <lineage>
        <taxon>Eukaryota</taxon>
        <taxon>Viridiplantae</taxon>
        <taxon>Streptophyta</taxon>
        <taxon>Embryophyta</taxon>
        <taxon>Tracheophyta</taxon>
        <taxon>Spermatophyta</taxon>
        <taxon>Magnoliopsida</taxon>
        <taxon>eudicotyledons</taxon>
        <taxon>Gunneridae</taxon>
        <taxon>Pentapetalae</taxon>
        <taxon>asterids</taxon>
        <taxon>campanulids</taxon>
        <taxon>Asterales</taxon>
        <taxon>Asteraceae</taxon>
        <taxon>Carduoideae</taxon>
        <taxon>Cardueae</taxon>
        <taxon>Arctiinae</taxon>
        <taxon>Arctium</taxon>
    </lineage>
</organism>
<dbReference type="Proteomes" id="UP001055879">
    <property type="component" value="Linkage Group LG02"/>
</dbReference>